<protein>
    <recommendedName>
        <fullName evidence="1">Aminoglycoside phosphotransferase domain-containing protein</fullName>
    </recommendedName>
</protein>
<dbReference type="Proteomes" id="UP001201980">
    <property type="component" value="Unassembled WGS sequence"/>
</dbReference>
<dbReference type="InterPro" id="IPR011009">
    <property type="entry name" value="Kinase-like_dom_sf"/>
</dbReference>
<dbReference type="InterPro" id="IPR051678">
    <property type="entry name" value="AGP_Transferase"/>
</dbReference>
<dbReference type="Pfam" id="PF01636">
    <property type="entry name" value="APH"/>
    <property type="match status" value="1"/>
</dbReference>
<proteinExistence type="predicted"/>
<organism evidence="2 3">
    <name type="scientific">Zalerion maritima</name>
    <dbReference type="NCBI Taxonomy" id="339359"/>
    <lineage>
        <taxon>Eukaryota</taxon>
        <taxon>Fungi</taxon>
        <taxon>Dikarya</taxon>
        <taxon>Ascomycota</taxon>
        <taxon>Pezizomycotina</taxon>
        <taxon>Sordariomycetes</taxon>
        <taxon>Lulworthiomycetidae</taxon>
        <taxon>Lulworthiales</taxon>
        <taxon>Lulworthiaceae</taxon>
        <taxon>Zalerion</taxon>
    </lineage>
</organism>
<name>A0AAD5RJA5_9PEZI</name>
<dbReference type="EMBL" id="JAKWBI020000444">
    <property type="protein sequence ID" value="KAJ2894934.1"/>
    <property type="molecule type" value="Genomic_DNA"/>
</dbReference>
<dbReference type="SUPFAM" id="SSF56112">
    <property type="entry name" value="Protein kinase-like (PK-like)"/>
    <property type="match status" value="1"/>
</dbReference>
<dbReference type="AlphaFoldDB" id="A0AAD5RJA5"/>
<dbReference type="Gene3D" id="3.30.200.20">
    <property type="entry name" value="Phosphorylase Kinase, domain 1"/>
    <property type="match status" value="1"/>
</dbReference>
<sequence>MPCSPLTDVHDFGGTVSVDFVYGKCGGRWIFRKTEKEDASFPTAEQRYRNEAAALKLLAERTSIPVPKLIYCGPDDNGKWCLETEFLSPTMQAATAADICRMPHQHRPSQSNNAFCKHCDAIVRGNVAHFIQNTVLPQLHGLRASSTGIEGVVIPPPWVFRTRPAPEGGWTSKASQSQEYVFCHNDLHELNILVDIYTLKVCALIDWEYSGFFPAPIQHWHYDYNKWKKMFDNKEIIDRDAQLLS</sequence>
<dbReference type="Gene3D" id="3.90.1200.10">
    <property type="match status" value="1"/>
</dbReference>
<gene>
    <name evidence="2" type="ORF">MKZ38_007075</name>
</gene>
<evidence type="ECO:0000313" key="2">
    <source>
        <dbReference type="EMBL" id="KAJ2894934.1"/>
    </source>
</evidence>
<reference evidence="2" key="1">
    <citation type="submission" date="2022-07" db="EMBL/GenBank/DDBJ databases">
        <title>Draft genome sequence of Zalerion maritima ATCC 34329, a (micro)plastics degrading marine fungus.</title>
        <authorList>
            <person name="Paco A."/>
            <person name="Goncalves M.F.M."/>
            <person name="Rocha-Santos T.A.P."/>
            <person name="Alves A."/>
        </authorList>
    </citation>
    <scope>NUCLEOTIDE SEQUENCE</scope>
    <source>
        <strain evidence="2">ATCC 34329</strain>
    </source>
</reference>
<evidence type="ECO:0000313" key="3">
    <source>
        <dbReference type="Proteomes" id="UP001201980"/>
    </source>
</evidence>
<dbReference type="InterPro" id="IPR002575">
    <property type="entry name" value="Aminoglycoside_PTrfase"/>
</dbReference>
<comment type="caution">
    <text evidence="2">The sequence shown here is derived from an EMBL/GenBank/DDBJ whole genome shotgun (WGS) entry which is preliminary data.</text>
</comment>
<accession>A0AAD5RJA5</accession>
<dbReference type="PANTHER" id="PTHR21310">
    <property type="entry name" value="AMINOGLYCOSIDE PHOSPHOTRANSFERASE-RELATED-RELATED"/>
    <property type="match status" value="1"/>
</dbReference>
<evidence type="ECO:0000259" key="1">
    <source>
        <dbReference type="Pfam" id="PF01636"/>
    </source>
</evidence>
<feature type="domain" description="Aminoglycoside phosphotransferase" evidence="1">
    <location>
        <begin position="172"/>
        <end position="212"/>
    </location>
</feature>
<keyword evidence="3" id="KW-1185">Reference proteome</keyword>
<dbReference type="CDD" id="cd05120">
    <property type="entry name" value="APH_ChoK_like"/>
    <property type="match status" value="1"/>
</dbReference>